<gene>
    <name evidence="7" type="ORF">JD844_003777</name>
</gene>
<evidence type="ECO:0000313" key="7">
    <source>
        <dbReference type="EMBL" id="KAH0627681.1"/>
    </source>
</evidence>
<dbReference type="InterPro" id="IPR036051">
    <property type="entry name" value="KRAB_dom_sf"/>
</dbReference>
<feature type="region of interest" description="Disordered" evidence="5">
    <location>
        <begin position="416"/>
        <end position="445"/>
    </location>
</feature>
<evidence type="ECO:0000256" key="2">
    <source>
        <dbReference type="ARBA" id="ARBA00022771"/>
    </source>
</evidence>
<protein>
    <recommendedName>
        <fullName evidence="6">BED-type domain-containing protein</fullName>
    </recommendedName>
</protein>
<name>A0ABQ7TE44_PHRPL</name>
<dbReference type="PANTHER" id="PTHR47501">
    <property type="entry name" value="TRANSPOSASE-RELATED"/>
    <property type="match status" value="1"/>
</dbReference>
<feature type="region of interest" description="Disordered" evidence="5">
    <location>
        <begin position="341"/>
        <end position="367"/>
    </location>
</feature>
<evidence type="ECO:0000256" key="1">
    <source>
        <dbReference type="ARBA" id="ARBA00022723"/>
    </source>
</evidence>
<feature type="region of interest" description="Disordered" evidence="5">
    <location>
        <begin position="140"/>
        <end position="172"/>
    </location>
</feature>
<evidence type="ECO:0000313" key="8">
    <source>
        <dbReference type="Proteomes" id="UP000826234"/>
    </source>
</evidence>
<proteinExistence type="predicted"/>
<keyword evidence="1" id="KW-0479">Metal-binding</keyword>
<dbReference type="PANTHER" id="PTHR47501:SF5">
    <property type="entry name" value="HAT C-TERMINAL DIMERISATION DOMAIN-CONTAINING PROTEIN"/>
    <property type="match status" value="1"/>
</dbReference>
<reference evidence="7 8" key="1">
    <citation type="journal article" date="2022" name="Gigascience">
        <title>A chromosome-level genome assembly and annotation of the desert horned lizard, Phrynosoma platyrhinos, provides insight into chromosomal rearrangements among reptiles.</title>
        <authorList>
            <person name="Koochekian N."/>
            <person name="Ascanio A."/>
            <person name="Farleigh K."/>
            <person name="Card D.C."/>
            <person name="Schield D.R."/>
            <person name="Castoe T.A."/>
            <person name="Jezkova T."/>
        </authorList>
    </citation>
    <scope>NUCLEOTIDE SEQUENCE [LARGE SCALE GENOMIC DNA]</scope>
    <source>
        <strain evidence="7">NK-2021</strain>
    </source>
</reference>
<evidence type="ECO:0000256" key="5">
    <source>
        <dbReference type="SAM" id="MobiDB-lite"/>
    </source>
</evidence>
<dbReference type="SUPFAM" id="SSF109640">
    <property type="entry name" value="KRAB domain (Kruppel-associated box)"/>
    <property type="match status" value="1"/>
</dbReference>
<evidence type="ECO:0000256" key="4">
    <source>
        <dbReference type="PROSITE-ProRule" id="PRU00027"/>
    </source>
</evidence>
<accession>A0ABQ7TE44</accession>
<dbReference type="Proteomes" id="UP000826234">
    <property type="component" value="Unassembled WGS sequence"/>
</dbReference>
<keyword evidence="2 4" id="KW-0863">Zinc-finger</keyword>
<dbReference type="PROSITE" id="PS50808">
    <property type="entry name" value="ZF_BED"/>
    <property type="match status" value="1"/>
</dbReference>
<evidence type="ECO:0000256" key="3">
    <source>
        <dbReference type="ARBA" id="ARBA00022833"/>
    </source>
</evidence>
<dbReference type="EMBL" id="JAIPUX010000521">
    <property type="protein sequence ID" value="KAH0627681.1"/>
    <property type="molecule type" value="Genomic_DNA"/>
</dbReference>
<evidence type="ECO:0000259" key="6">
    <source>
        <dbReference type="PROSITE" id="PS50808"/>
    </source>
</evidence>
<feature type="compositionally biased region" description="Acidic residues" evidence="5">
    <location>
        <begin position="426"/>
        <end position="435"/>
    </location>
</feature>
<feature type="region of interest" description="Disordered" evidence="5">
    <location>
        <begin position="246"/>
        <end position="271"/>
    </location>
</feature>
<organism evidence="7 8">
    <name type="scientific">Phrynosoma platyrhinos</name>
    <name type="common">Desert horned lizard</name>
    <dbReference type="NCBI Taxonomy" id="52577"/>
    <lineage>
        <taxon>Eukaryota</taxon>
        <taxon>Metazoa</taxon>
        <taxon>Chordata</taxon>
        <taxon>Craniata</taxon>
        <taxon>Vertebrata</taxon>
        <taxon>Euteleostomi</taxon>
        <taxon>Lepidosauria</taxon>
        <taxon>Squamata</taxon>
        <taxon>Bifurcata</taxon>
        <taxon>Unidentata</taxon>
        <taxon>Episquamata</taxon>
        <taxon>Toxicofera</taxon>
        <taxon>Iguania</taxon>
        <taxon>Phrynosomatidae</taxon>
        <taxon>Phrynosomatinae</taxon>
        <taxon>Phrynosoma</taxon>
    </lineage>
</organism>
<keyword evidence="3" id="KW-0862">Zinc</keyword>
<keyword evidence="8" id="KW-1185">Reference proteome</keyword>
<feature type="domain" description="BED-type" evidence="6">
    <location>
        <begin position="266"/>
        <end position="328"/>
    </location>
</feature>
<comment type="caution">
    <text evidence="7">The sequence shown here is derived from an EMBL/GenBank/DDBJ whole genome shotgun (WGS) entry which is preliminary data.</text>
</comment>
<sequence>MPSSPQTWEWDVEPQHLPSSFQPPAIFDQNAEREIYPTAEISLWTVVATIQAVERKVDSYASRLLNLEGRTATAEKKIFECEKTELEFSNHLAALGTLIQEYGWANLEDWQKELYKNITKGKYEPLISLDSAISKAEIPAQTEQAEPPPIVDQGFAEGKGFPTEPRTESEPLASKDNLLSWIKQEEPPSKEKWDLEGESPPVLGYVGSSVGAAEDDSQLDMKIPMMQHCHNTEESPMVITEVQVPQDPVPEEEEESREMQPTPPASRPQVPWSGFEKAFTFVRQRGKNVIVQCNYCLPLVKHLSSAFASASNLKKHLERAHPGKLSAIERARKARRRGYSEELRQDMDPTANKFPRQQRSSLGRWGSGSETLTQQILDRKIMDFIIEETLPLETVDKPSYMMEALLKAEIRSMVGEDNAESSERDQEGDDLEDDFFNLQPRGKKSGVDTVDEEVWRYLKSPSREVSSLHAFPHVMQCFLQYNTGVPSSAAVEHLLSTGGSLVASRKHPLSDELFEQLFLLKQNKGAF</sequence>
<dbReference type="InterPro" id="IPR003656">
    <property type="entry name" value="Znf_BED"/>
</dbReference>